<dbReference type="InterPro" id="IPR036412">
    <property type="entry name" value="HAD-like_sf"/>
</dbReference>
<keyword evidence="1" id="KW-0378">Hydrolase</keyword>
<comment type="caution">
    <text evidence="1">The sequence shown here is derived from an EMBL/GenBank/DDBJ whole genome shotgun (WGS) entry which is preliminary data.</text>
</comment>
<dbReference type="SUPFAM" id="SSF56784">
    <property type="entry name" value="HAD-like"/>
    <property type="match status" value="1"/>
</dbReference>
<organism evidence="1 2">
    <name type="scientific">Ancylobacter dichloromethanicus</name>
    <dbReference type="NCBI Taxonomy" id="518825"/>
    <lineage>
        <taxon>Bacteria</taxon>
        <taxon>Pseudomonadati</taxon>
        <taxon>Pseudomonadota</taxon>
        <taxon>Alphaproteobacteria</taxon>
        <taxon>Hyphomicrobiales</taxon>
        <taxon>Xanthobacteraceae</taxon>
        <taxon>Ancylobacter</taxon>
    </lineage>
</organism>
<name>A0A9W6JD10_9HYPH</name>
<dbReference type="InterPro" id="IPR023214">
    <property type="entry name" value="HAD_sf"/>
</dbReference>
<dbReference type="RefSeq" id="WP_271188728.1">
    <property type="nucleotide sequence ID" value="NZ_BSFJ01000035.1"/>
</dbReference>
<protein>
    <submittedName>
        <fullName evidence="1">Hydrolase</fullName>
    </submittedName>
</protein>
<accession>A0A9W6JD10</accession>
<gene>
    <name evidence="1" type="ORF">GCM10017643_42840</name>
</gene>
<dbReference type="Gene3D" id="3.40.50.1000">
    <property type="entry name" value="HAD superfamily/HAD-like"/>
    <property type="match status" value="1"/>
</dbReference>
<dbReference type="NCBIfam" id="TIGR01509">
    <property type="entry name" value="HAD-SF-IA-v3"/>
    <property type="match status" value="1"/>
</dbReference>
<keyword evidence="2" id="KW-1185">Reference proteome</keyword>
<sequence>MTGPAEGATEHTTPPRLVIFDMDDVLLRYDVEARRTAMGALAGLSAADVERLVWHSGIEDASDLGQLSPDAYLAAVAGALGVAFGRAEWQRTRALAMTLDPEVLALVPRVSAHVPVALLTNNGHIMREHFDALVPELRTLFGAAMHVACEFGAKKPAPRVYKGVAALYGVAPRDAVMIDDKPANVAGALEAGLRAHRFTAAAELAAFLKAHHILA</sequence>
<dbReference type="SFLD" id="SFLDS00003">
    <property type="entry name" value="Haloacid_Dehalogenase"/>
    <property type="match status" value="1"/>
</dbReference>
<reference evidence="1" key="2">
    <citation type="submission" date="2023-01" db="EMBL/GenBank/DDBJ databases">
        <authorList>
            <person name="Sun Q."/>
            <person name="Evtushenko L."/>
        </authorList>
    </citation>
    <scope>NUCLEOTIDE SEQUENCE</scope>
    <source>
        <strain evidence="1">VKM B-2484</strain>
    </source>
</reference>
<dbReference type="SFLD" id="SFLDG01129">
    <property type="entry name" value="C1.5:_HAD__Beta-PGM__Phosphata"/>
    <property type="match status" value="1"/>
</dbReference>
<dbReference type="InterPro" id="IPR006439">
    <property type="entry name" value="HAD-SF_hydro_IA"/>
</dbReference>
<dbReference type="Proteomes" id="UP001143370">
    <property type="component" value="Unassembled WGS sequence"/>
</dbReference>
<evidence type="ECO:0000313" key="1">
    <source>
        <dbReference type="EMBL" id="GLK74166.1"/>
    </source>
</evidence>
<proteinExistence type="predicted"/>
<dbReference type="GO" id="GO:0016787">
    <property type="term" value="F:hydrolase activity"/>
    <property type="evidence" value="ECO:0007669"/>
    <property type="project" value="UniProtKB-KW"/>
</dbReference>
<dbReference type="PANTHER" id="PTHR43611:SF3">
    <property type="entry name" value="FLAVIN MONONUCLEOTIDE HYDROLASE 1, CHLOROPLATIC"/>
    <property type="match status" value="1"/>
</dbReference>
<dbReference type="PANTHER" id="PTHR43611">
    <property type="entry name" value="ALPHA-D-GLUCOSE 1-PHOSPHATE PHOSPHATASE"/>
    <property type="match status" value="1"/>
</dbReference>
<dbReference type="Pfam" id="PF00702">
    <property type="entry name" value="Hydrolase"/>
    <property type="match status" value="1"/>
</dbReference>
<dbReference type="InterPro" id="IPR023198">
    <property type="entry name" value="PGP-like_dom2"/>
</dbReference>
<reference evidence="1" key="1">
    <citation type="journal article" date="2014" name="Int. J. Syst. Evol. Microbiol.">
        <title>Complete genome sequence of Corynebacterium casei LMG S-19264T (=DSM 44701T), isolated from a smear-ripened cheese.</title>
        <authorList>
            <consortium name="US DOE Joint Genome Institute (JGI-PGF)"/>
            <person name="Walter F."/>
            <person name="Albersmeier A."/>
            <person name="Kalinowski J."/>
            <person name="Ruckert C."/>
        </authorList>
    </citation>
    <scope>NUCLEOTIDE SEQUENCE</scope>
    <source>
        <strain evidence="1">VKM B-2484</strain>
    </source>
</reference>
<dbReference type="Gene3D" id="1.10.150.240">
    <property type="entry name" value="Putative phosphatase, domain 2"/>
    <property type="match status" value="1"/>
</dbReference>
<dbReference type="EMBL" id="BSFJ01000035">
    <property type="protein sequence ID" value="GLK74166.1"/>
    <property type="molecule type" value="Genomic_DNA"/>
</dbReference>
<evidence type="ECO:0000313" key="2">
    <source>
        <dbReference type="Proteomes" id="UP001143370"/>
    </source>
</evidence>
<dbReference type="AlphaFoldDB" id="A0A9W6JD10"/>